<evidence type="ECO:0000256" key="2">
    <source>
        <dbReference type="SAM" id="Phobius"/>
    </source>
</evidence>
<keyword evidence="2" id="KW-0472">Membrane</keyword>
<proteinExistence type="predicted"/>
<accession>A0AAN9VDQ7</accession>
<dbReference type="EMBL" id="JAZDUA010000249">
    <property type="protein sequence ID" value="KAK7862930.1"/>
    <property type="molecule type" value="Genomic_DNA"/>
</dbReference>
<evidence type="ECO:0000256" key="1">
    <source>
        <dbReference type="SAM" id="MobiDB-lite"/>
    </source>
</evidence>
<evidence type="ECO:0000313" key="3">
    <source>
        <dbReference type="EMBL" id="KAK7862930.1"/>
    </source>
</evidence>
<gene>
    <name evidence="3" type="ORF">R5R35_008008</name>
</gene>
<keyword evidence="4" id="KW-1185">Reference proteome</keyword>
<keyword evidence="2" id="KW-0812">Transmembrane</keyword>
<organism evidence="3 4">
    <name type="scientific">Gryllus longicercus</name>
    <dbReference type="NCBI Taxonomy" id="2509291"/>
    <lineage>
        <taxon>Eukaryota</taxon>
        <taxon>Metazoa</taxon>
        <taxon>Ecdysozoa</taxon>
        <taxon>Arthropoda</taxon>
        <taxon>Hexapoda</taxon>
        <taxon>Insecta</taxon>
        <taxon>Pterygota</taxon>
        <taxon>Neoptera</taxon>
        <taxon>Polyneoptera</taxon>
        <taxon>Orthoptera</taxon>
        <taxon>Ensifera</taxon>
        <taxon>Gryllidea</taxon>
        <taxon>Grylloidea</taxon>
        <taxon>Gryllidae</taxon>
        <taxon>Gryllinae</taxon>
        <taxon>Gryllus</taxon>
    </lineage>
</organism>
<feature type="region of interest" description="Disordered" evidence="1">
    <location>
        <begin position="41"/>
        <end position="68"/>
    </location>
</feature>
<comment type="caution">
    <text evidence="3">The sequence shown here is derived from an EMBL/GenBank/DDBJ whole genome shotgun (WGS) entry which is preliminary data.</text>
</comment>
<evidence type="ECO:0000313" key="4">
    <source>
        <dbReference type="Proteomes" id="UP001378592"/>
    </source>
</evidence>
<dbReference type="Proteomes" id="UP001378592">
    <property type="component" value="Unassembled WGS sequence"/>
</dbReference>
<reference evidence="3 4" key="1">
    <citation type="submission" date="2024-03" db="EMBL/GenBank/DDBJ databases">
        <title>The genome assembly and annotation of the cricket Gryllus longicercus Weissman &amp; Gray.</title>
        <authorList>
            <person name="Szrajer S."/>
            <person name="Gray D."/>
            <person name="Ylla G."/>
        </authorList>
    </citation>
    <scope>NUCLEOTIDE SEQUENCE [LARGE SCALE GENOMIC DNA]</scope>
    <source>
        <strain evidence="3">DAG 2021-001</strain>
        <tissue evidence="3">Whole body minus gut</tissue>
    </source>
</reference>
<name>A0AAN9VDQ7_9ORTH</name>
<feature type="transmembrane region" description="Helical" evidence="2">
    <location>
        <begin position="173"/>
        <end position="191"/>
    </location>
</feature>
<dbReference type="AlphaFoldDB" id="A0AAN9VDQ7"/>
<protein>
    <submittedName>
        <fullName evidence="3">Uncharacterized protein</fullName>
    </submittedName>
</protein>
<keyword evidence="2" id="KW-1133">Transmembrane helix</keyword>
<sequence>MFLEKLDDTTCLREGGLGQKRSLEVVRWRVARKTLTGAFRGRNPSSRAARAVEGNAAGRSCTNNTRRRRPSAIGRFPRIINIIYLYADILSLREDGSVRANNVSGLRAAKTVARCAAEARRGEARPRQAWGLMRRWVRVRTRRAPLRGRRLLFNCQSLSNIVRRVVSLSYRTFFYFSLIFFLLSAGFIEMFGERGRERRQNVGLYYDTREGNGNTAISQG</sequence>